<protein>
    <submittedName>
        <fullName evidence="1">Uncharacterized protein</fullName>
    </submittedName>
</protein>
<organism evidence="1 2">
    <name type="scientific">Avena sativa</name>
    <name type="common">Oat</name>
    <dbReference type="NCBI Taxonomy" id="4498"/>
    <lineage>
        <taxon>Eukaryota</taxon>
        <taxon>Viridiplantae</taxon>
        <taxon>Streptophyta</taxon>
        <taxon>Embryophyta</taxon>
        <taxon>Tracheophyta</taxon>
        <taxon>Spermatophyta</taxon>
        <taxon>Magnoliopsida</taxon>
        <taxon>Liliopsida</taxon>
        <taxon>Poales</taxon>
        <taxon>Poaceae</taxon>
        <taxon>BOP clade</taxon>
        <taxon>Pooideae</taxon>
        <taxon>Poodae</taxon>
        <taxon>Poeae</taxon>
        <taxon>Poeae Chloroplast Group 1 (Aveneae type)</taxon>
        <taxon>Aveninae</taxon>
        <taxon>Avena</taxon>
    </lineage>
</organism>
<accession>A0ACD5VR08</accession>
<dbReference type="EnsemblPlants" id="AVESA.00010b.r2.3CG0499200.1">
    <property type="protein sequence ID" value="AVESA.00010b.r2.3CG0499200.1.CDS.1"/>
    <property type="gene ID" value="AVESA.00010b.r2.3CG0499200"/>
</dbReference>
<proteinExistence type="predicted"/>
<keyword evidence="2" id="KW-1185">Reference proteome</keyword>
<name>A0ACD5VR08_AVESA</name>
<reference evidence="1" key="2">
    <citation type="submission" date="2025-09" db="UniProtKB">
        <authorList>
            <consortium name="EnsemblPlants"/>
        </authorList>
    </citation>
    <scope>IDENTIFICATION</scope>
</reference>
<sequence length="202" mass="22454">MKARNLYSLRKDLTRAATQISIPLWLFWVPLCIMFIGQNGLPPKFSLQLTDVRNPDTMVPAAPIPGTAFNITLHAINRRHKDICYRQGEAVVLYANVTVAWGRTPRFCVGATDARKVTVVGWAGDGVELPRLLRDRMAGERRAGSVEFVVDVRLFRGDDGSARPTWMRCKVKTGGPEPSDAAPCTVFALQNWASDIAPSWMK</sequence>
<evidence type="ECO:0000313" key="2">
    <source>
        <dbReference type="Proteomes" id="UP001732700"/>
    </source>
</evidence>
<evidence type="ECO:0000313" key="1">
    <source>
        <dbReference type="EnsemblPlants" id="AVESA.00010b.r2.3CG0499200.1.CDS.1"/>
    </source>
</evidence>
<reference evidence="1" key="1">
    <citation type="submission" date="2021-05" db="EMBL/GenBank/DDBJ databases">
        <authorList>
            <person name="Scholz U."/>
            <person name="Mascher M."/>
            <person name="Fiebig A."/>
        </authorList>
    </citation>
    <scope>NUCLEOTIDE SEQUENCE [LARGE SCALE GENOMIC DNA]</scope>
</reference>
<dbReference type="Proteomes" id="UP001732700">
    <property type="component" value="Chromosome 3C"/>
</dbReference>